<keyword evidence="3" id="KW-1185">Reference proteome</keyword>
<sequence>MLKFGALKFVFRKDGPFLEVALFRRRHRPPRCLRAQLVERPEGRSSGSERRNRTAHGTPPEARSQDREPGALRHRGNARSGRGPLPHRFPCKGHRSHRPQRASRGSRRCRRRRHPCRSSP</sequence>
<reference evidence="2 3" key="1">
    <citation type="journal article" date="2015" name="Genome Biol.">
        <title>Comparative genomics of Steinernema reveals deeply conserved gene regulatory networks.</title>
        <authorList>
            <person name="Dillman A.R."/>
            <person name="Macchietto M."/>
            <person name="Porter C.F."/>
            <person name="Rogers A."/>
            <person name="Williams B."/>
            <person name="Antoshechkin I."/>
            <person name="Lee M.M."/>
            <person name="Goodwin Z."/>
            <person name="Lu X."/>
            <person name="Lewis E.E."/>
            <person name="Goodrich-Blair H."/>
            <person name="Stock S.P."/>
            <person name="Adams B.J."/>
            <person name="Sternberg P.W."/>
            <person name="Mortazavi A."/>
        </authorList>
    </citation>
    <scope>NUCLEOTIDE SEQUENCE [LARGE SCALE GENOMIC DNA]</scope>
    <source>
        <strain evidence="2 3">ALL</strain>
    </source>
</reference>
<feature type="region of interest" description="Disordered" evidence="1">
    <location>
        <begin position="34"/>
        <end position="120"/>
    </location>
</feature>
<gene>
    <name evidence="2" type="ORF">L596_025890</name>
</gene>
<proteinExistence type="predicted"/>
<comment type="caution">
    <text evidence="2">The sequence shown here is derived from an EMBL/GenBank/DDBJ whole genome shotgun (WGS) entry which is preliminary data.</text>
</comment>
<evidence type="ECO:0000313" key="3">
    <source>
        <dbReference type="Proteomes" id="UP000298663"/>
    </source>
</evidence>
<feature type="compositionally biased region" description="Basic residues" evidence="1">
    <location>
        <begin position="89"/>
        <end position="120"/>
    </location>
</feature>
<feature type="compositionally biased region" description="Basic and acidic residues" evidence="1">
    <location>
        <begin position="37"/>
        <end position="52"/>
    </location>
</feature>
<protein>
    <submittedName>
        <fullName evidence="2">Uncharacterized protein</fullName>
    </submittedName>
</protein>
<accession>A0A4U5M968</accession>
<dbReference type="Proteomes" id="UP000298663">
    <property type="component" value="Unassembled WGS sequence"/>
</dbReference>
<dbReference type="AlphaFoldDB" id="A0A4U5M968"/>
<organism evidence="2 3">
    <name type="scientific">Steinernema carpocapsae</name>
    <name type="common">Entomopathogenic nematode</name>
    <dbReference type="NCBI Taxonomy" id="34508"/>
    <lineage>
        <taxon>Eukaryota</taxon>
        <taxon>Metazoa</taxon>
        <taxon>Ecdysozoa</taxon>
        <taxon>Nematoda</taxon>
        <taxon>Chromadorea</taxon>
        <taxon>Rhabditida</taxon>
        <taxon>Tylenchina</taxon>
        <taxon>Panagrolaimomorpha</taxon>
        <taxon>Strongyloidoidea</taxon>
        <taxon>Steinernematidae</taxon>
        <taxon>Steinernema</taxon>
    </lineage>
</organism>
<evidence type="ECO:0000256" key="1">
    <source>
        <dbReference type="SAM" id="MobiDB-lite"/>
    </source>
</evidence>
<name>A0A4U5M968_STECR</name>
<evidence type="ECO:0000313" key="2">
    <source>
        <dbReference type="EMBL" id="TKR65494.1"/>
    </source>
</evidence>
<dbReference type="EMBL" id="AZBU02000009">
    <property type="protein sequence ID" value="TKR65494.1"/>
    <property type="molecule type" value="Genomic_DNA"/>
</dbReference>
<reference evidence="2 3" key="2">
    <citation type="journal article" date="2019" name="G3 (Bethesda)">
        <title>Hybrid Assembly of the Genome of the Entomopathogenic Nematode Steinernema carpocapsae Identifies the X-Chromosome.</title>
        <authorList>
            <person name="Serra L."/>
            <person name="Macchietto M."/>
            <person name="Macias-Munoz A."/>
            <person name="McGill C.J."/>
            <person name="Rodriguez I.M."/>
            <person name="Rodriguez B."/>
            <person name="Murad R."/>
            <person name="Mortazavi A."/>
        </authorList>
    </citation>
    <scope>NUCLEOTIDE SEQUENCE [LARGE SCALE GENOMIC DNA]</scope>
    <source>
        <strain evidence="2 3">ALL</strain>
    </source>
</reference>